<dbReference type="InterPro" id="IPR029058">
    <property type="entry name" value="AB_hydrolase_fold"/>
</dbReference>
<dbReference type="InterPro" id="IPR000383">
    <property type="entry name" value="Xaa-Pro-like_dom"/>
</dbReference>
<dbReference type="AlphaFoldDB" id="A0A1D9QHD4"/>
<dbReference type="Pfam" id="PF02129">
    <property type="entry name" value="Peptidase_S15"/>
    <property type="match status" value="1"/>
</dbReference>
<evidence type="ECO:0000259" key="2">
    <source>
        <dbReference type="Pfam" id="PF02129"/>
    </source>
</evidence>
<dbReference type="Gene3D" id="3.40.50.1820">
    <property type="entry name" value="alpha/beta hydrolase"/>
    <property type="match status" value="1"/>
</dbReference>
<dbReference type="SUPFAM" id="SSF53474">
    <property type="entry name" value="alpha/beta-Hydrolases"/>
    <property type="match status" value="1"/>
</dbReference>
<dbReference type="Gene3D" id="1.10.10.800">
    <property type="match status" value="1"/>
</dbReference>
<reference evidence="4" key="1">
    <citation type="journal article" date="2017" name="Genome Biol. Evol.">
        <title>The complete genome sequence of the phytopathogenic fungus Sclerotinia sclerotiorum reveals insights into the genome architecture of broad host range pathogens.</title>
        <authorList>
            <person name="Derbyshire M."/>
            <person name="Denton-Giles M."/>
            <person name="Hegedus D."/>
            <person name="Seifbarghy S."/>
            <person name="Rollins J."/>
            <person name="van Kan J."/>
            <person name="Seidl M.F."/>
            <person name="Faino L."/>
            <person name="Mbengue M."/>
            <person name="Navaud O."/>
            <person name="Raffaele S."/>
            <person name="Hammond-Kosack K."/>
            <person name="Heard S."/>
            <person name="Oliver R."/>
        </authorList>
    </citation>
    <scope>NUCLEOTIDE SEQUENCE [LARGE SCALE GENOMIC DNA]</scope>
    <source>
        <strain evidence="4">ATCC 18683 / 1980 / Ss-1</strain>
    </source>
</reference>
<dbReference type="Proteomes" id="UP000177798">
    <property type="component" value="Chromosome 12"/>
</dbReference>
<gene>
    <name evidence="3" type="ORF">sscle_12g090810</name>
</gene>
<dbReference type="VEuPathDB" id="FungiDB:sscle_12g090810"/>
<dbReference type="PANTHER" id="PTHR22946:SF9">
    <property type="entry name" value="POLYKETIDE TRANSFERASE AF380"/>
    <property type="match status" value="1"/>
</dbReference>
<dbReference type="EMBL" id="CP017825">
    <property type="protein sequence ID" value="APA14311.1"/>
    <property type="molecule type" value="Genomic_DNA"/>
</dbReference>
<name>A0A1D9QHD4_SCLS1</name>
<evidence type="ECO:0000313" key="3">
    <source>
        <dbReference type="EMBL" id="APA14311.1"/>
    </source>
</evidence>
<dbReference type="PANTHER" id="PTHR22946">
    <property type="entry name" value="DIENELACTONE HYDROLASE DOMAIN-CONTAINING PROTEIN-RELATED"/>
    <property type="match status" value="1"/>
</dbReference>
<dbReference type="GO" id="GO:0016788">
    <property type="term" value="F:hydrolase activity, acting on ester bonds"/>
    <property type="evidence" value="ECO:0007669"/>
    <property type="project" value="UniProtKB-ARBA"/>
</dbReference>
<protein>
    <recommendedName>
        <fullName evidence="2">Xaa-Pro dipeptidyl-peptidase-like domain-containing protein</fullName>
    </recommendedName>
</protein>
<evidence type="ECO:0000313" key="4">
    <source>
        <dbReference type="Proteomes" id="UP000177798"/>
    </source>
</evidence>
<accession>A0A1D9QHD4</accession>
<feature type="domain" description="Xaa-Pro dipeptidyl-peptidase-like" evidence="2">
    <location>
        <begin position="13"/>
        <end position="282"/>
    </location>
</feature>
<sequence>MPRKDVEFKTHDDVTLRGWLYTPASVSEDQKLPVIIMSAGWASLKEMSLDQSAEAFVAKLPIAALAYDHRSWGSSDTAPGQPKHEIIPSIQMSNMQDSITYAQGLPNIDATKVALWGSSYSGGHVLQVTAIDKRVKAVISQAPMVSGWETLLRLIRPDLIPGINAMFAGDRLARAAGQIAATVPVSDANPLIPSSLPSTEAFAFYTEWELKLEGKWKNEVTVRSLEASRSYDPALFIERIAPVPLLMVVAKEDVTTPVDISLAAYQKAREPKQLVLLPGGHFEVYLGSNMLLVLGRLSSCGRTFCN</sequence>
<keyword evidence="1" id="KW-0378">Hydrolase</keyword>
<organism evidence="3 4">
    <name type="scientific">Sclerotinia sclerotiorum (strain ATCC 18683 / 1980 / Ss-1)</name>
    <name type="common">White mold</name>
    <name type="synonym">Whetzelinia sclerotiorum</name>
    <dbReference type="NCBI Taxonomy" id="665079"/>
    <lineage>
        <taxon>Eukaryota</taxon>
        <taxon>Fungi</taxon>
        <taxon>Dikarya</taxon>
        <taxon>Ascomycota</taxon>
        <taxon>Pezizomycotina</taxon>
        <taxon>Leotiomycetes</taxon>
        <taxon>Helotiales</taxon>
        <taxon>Sclerotiniaceae</taxon>
        <taxon>Sclerotinia</taxon>
    </lineage>
</organism>
<evidence type="ECO:0000256" key="1">
    <source>
        <dbReference type="ARBA" id="ARBA00022801"/>
    </source>
</evidence>
<proteinExistence type="predicted"/>
<dbReference type="InterPro" id="IPR050261">
    <property type="entry name" value="FrsA_esterase"/>
</dbReference>
<dbReference type="OrthoDB" id="2498029at2759"/>
<dbReference type="ESTHER" id="scls1-a0a1d9qhd4">
    <property type="family name" value="Xaa-Pro-like_dom"/>
</dbReference>